<evidence type="ECO:0000256" key="1">
    <source>
        <dbReference type="PROSITE-ProRule" id="PRU00047"/>
    </source>
</evidence>
<dbReference type="EMBL" id="BSXT01001010">
    <property type="protein sequence ID" value="GMF37442.1"/>
    <property type="molecule type" value="Genomic_DNA"/>
</dbReference>
<keyword evidence="5" id="KW-1185">Reference proteome</keyword>
<evidence type="ECO:0000259" key="3">
    <source>
        <dbReference type="PROSITE" id="PS50158"/>
    </source>
</evidence>
<dbReference type="SMART" id="SM00343">
    <property type="entry name" value="ZnF_C2HC"/>
    <property type="match status" value="1"/>
</dbReference>
<dbReference type="OrthoDB" id="104418at2759"/>
<dbReference type="AlphaFoldDB" id="A0A9W6XEJ4"/>
<name>A0A9W6XEJ4_9STRA</name>
<dbReference type="PANTHER" id="PTHR47592">
    <property type="entry name" value="PBF68 PROTEIN"/>
    <property type="match status" value="1"/>
</dbReference>
<protein>
    <submittedName>
        <fullName evidence="4">Unnamed protein product</fullName>
    </submittedName>
</protein>
<comment type="caution">
    <text evidence="4">The sequence shown here is derived from an EMBL/GenBank/DDBJ whole genome shotgun (WGS) entry which is preliminary data.</text>
</comment>
<dbReference type="Gene3D" id="4.10.60.10">
    <property type="entry name" value="Zinc finger, CCHC-type"/>
    <property type="match status" value="1"/>
</dbReference>
<dbReference type="SUPFAM" id="SSF57756">
    <property type="entry name" value="Retrovirus zinc finger-like domains"/>
    <property type="match status" value="1"/>
</dbReference>
<keyword evidence="1" id="KW-0479">Metal-binding</keyword>
<proteinExistence type="predicted"/>
<accession>A0A9W6XEJ4</accession>
<dbReference type="PANTHER" id="PTHR47592:SF27">
    <property type="entry name" value="OS08G0421700 PROTEIN"/>
    <property type="match status" value="1"/>
</dbReference>
<dbReference type="InterPro" id="IPR036875">
    <property type="entry name" value="Znf_CCHC_sf"/>
</dbReference>
<evidence type="ECO:0000313" key="5">
    <source>
        <dbReference type="Proteomes" id="UP001165121"/>
    </source>
</evidence>
<dbReference type="Pfam" id="PF22936">
    <property type="entry name" value="Pol_BBD"/>
    <property type="match status" value="1"/>
</dbReference>
<evidence type="ECO:0000313" key="4">
    <source>
        <dbReference type="EMBL" id="GMF37442.1"/>
    </source>
</evidence>
<organism evidence="4 5">
    <name type="scientific">Phytophthora fragariaefolia</name>
    <dbReference type="NCBI Taxonomy" id="1490495"/>
    <lineage>
        <taxon>Eukaryota</taxon>
        <taxon>Sar</taxon>
        <taxon>Stramenopiles</taxon>
        <taxon>Oomycota</taxon>
        <taxon>Peronosporomycetes</taxon>
        <taxon>Peronosporales</taxon>
        <taxon>Peronosporaceae</taxon>
        <taxon>Phytophthora</taxon>
    </lineage>
</organism>
<keyword evidence="1" id="KW-0863">Zinc-finger</keyword>
<evidence type="ECO:0000256" key="2">
    <source>
        <dbReference type="SAM" id="MobiDB-lite"/>
    </source>
</evidence>
<dbReference type="GO" id="GO:0008270">
    <property type="term" value="F:zinc ion binding"/>
    <property type="evidence" value="ECO:0007669"/>
    <property type="project" value="UniProtKB-KW"/>
</dbReference>
<sequence>MCPNASNPNEILNVTNYFLWEFSARMALARKGLQGHVTAMKPEDAAHRETEEWKAADMKALAIAAKMLSPTYQSMMGVDNCFRGVGDASGILCEANASQSSATAKRTACVRARTRGDLIMHIVRFDDLCSRLAAVGETVSEDERLMTLLDAKEMLRREFEVVKKREEKEQAFKASMPGCVSRGGHGRGIGGSSRNVKSGSGGSRGHRSSKNAFRGKCFNCNTFGHKREDCPELKSQKTADEFVFSATSNAPVREVTWLLYSGASCHVTDDLTDFVEYEELKSPIVITVANGQQLPAKGNGSVRFSLQSGRVVKLTEVLYVPHLDRNLVSAPALTAHGVLVQFERDRATLMVNSEVIGVVVRRGKLFAWRVEQPDPVQAAQAVASDSGLWHARLGHVSASKMHVLLRACGGLRPLDHEGDCDIAACGGCAQGKMTTTPFARKSGSEVLTHGPLEVVHTDVMGLMKPTSMGGARYVV</sequence>
<dbReference type="InterPro" id="IPR025724">
    <property type="entry name" value="GAG-pre-integrase_dom"/>
</dbReference>
<dbReference type="InterPro" id="IPR001878">
    <property type="entry name" value="Znf_CCHC"/>
</dbReference>
<dbReference type="Pfam" id="PF13976">
    <property type="entry name" value="gag_pre-integrs"/>
    <property type="match status" value="1"/>
</dbReference>
<keyword evidence="1" id="KW-0862">Zinc</keyword>
<feature type="region of interest" description="Disordered" evidence="2">
    <location>
        <begin position="183"/>
        <end position="209"/>
    </location>
</feature>
<gene>
    <name evidence="4" type="ORF">Pfra01_001049600</name>
</gene>
<dbReference type="PROSITE" id="PS50158">
    <property type="entry name" value="ZF_CCHC"/>
    <property type="match status" value="1"/>
</dbReference>
<dbReference type="GO" id="GO:0003676">
    <property type="term" value="F:nucleic acid binding"/>
    <property type="evidence" value="ECO:0007669"/>
    <property type="project" value="InterPro"/>
</dbReference>
<reference evidence="4" key="1">
    <citation type="submission" date="2023-04" db="EMBL/GenBank/DDBJ databases">
        <title>Phytophthora fragariaefolia NBRC 109709.</title>
        <authorList>
            <person name="Ichikawa N."/>
            <person name="Sato H."/>
            <person name="Tonouchi N."/>
        </authorList>
    </citation>
    <scope>NUCLEOTIDE SEQUENCE</scope>
    <source>
        <strain evidence="4">NBRC 109709</strain>
    </source>
</reference>
<dbReference type="Proteomes" id="UP001165121">
    <property type="component" value="Unassembled WGS sequence"/>
</dbReference>
<feature type="domain" description="CCHC-type" evidence="3">
    <location>
        <begin position="216"/>
        <end position="232"/>
    </location>
</feature>
<dbReference type="InterPro" id="IPR054722">
    <property type="entry name" value="PolX-like_BBD"/>
</dbReference>